<dbReference type="HAMAP" id="MF_00044">
    <property type="entry name" value="Asp_tRNA_synth_type1"/>
    <property type="match status" value="1"/>
</dbReference>
<feature type="compositionally biased region" description="Basic residues" evidence="7">
    <location>
        <begin position="956"/>
        <end position="967"/>
    </location>
</feature>
<dbReference type="Gene3D" id="3.30.1360.30">
    <property type="entry name" value="GAD-like domain"/>
    <property type="match status" value="1"/>
</dbReference>
<comment type="caution">
    <text evidence="9">The sequence shown here is derived from an EMBL/GenBank/DDBJ whole genome shotgun (WGS) entry which is preliminary data.</text>
</comment>
<dbReference type="PRINTS" id="PR01042">
    <property type="entry name" value="TRNASYNTHASP"/>
</dbReference>
<keyword evidence="10" id="KW-1185">Reference proteome</keyword>
<dbReference type="InterPro" id="IPR004115">
    <property type="entry name" value="GAD-like_sf"/>
</dbReference>
<dbReference type="GO" id="GO:0004815">
    <property type="term" value="F:aspartate-tRNA ligase activity"/>
    <property type="evidence" value="ECO:0007669"/>
    <property type="project" value="TreeGrafter"/>
</dbReference>
<dbReference type="EMBL" id="QGMK01001931">
    <property type="protein sequence ID" value="TVY62762.1"/>
    <property type="molecule type" value="Genomic_DNA"/>
</dbReference>
<dbReference type="GO" id="GO:0006422">
    <property type="term" value="P:aspartyl-tRNA aminoacylation"/>
    <property type="evidence" value="ECO:0007669"/>
    <property type="project" value="TreeGrafter"/>
</dbReference>
<keyword evidence="6" id="KW-0030">Aminoacyl-tRNA synthetase</keyword>
<organism evidence="9 10">
    <name type="scientific">Lachnellula suecica</name>
    <dbReference type="NCBI Taxonomy" id="602035"/>
    <lineage>
        <taxon>Eukaryota</taxon>
        <taxon>Fungi</taxon>
        <taxon>Dikarya</taxon>
        <taxon>Ascomycota</taxon>
        <taxon>Pezizomycotina</taxon>
        <taxon>Leotiomycetes</taxon>
        <taxon>Helotiales</taxon>
        <taxon>Lachnaceae</taxon>
        <taxon>Lachnellula</taxon>
    </lineage>
</organism>
<keyword evidence="5" id="KW-0648">Protein biosynthesis</keyword>
<feature type="domain" description="Aminoacyl-transfer RNA synthetases class-II family profile" evidence="8">
    <location>
        <begin position="448"/>
        <end position="905"/>
    </location>
</feature>
<dbReference type="Gene3D" id="3.30.930.10">
    <property type="entry name" value="Bira Bifunctional Protein, Domain 2"/>
    <property type="match status" value="1"/>
</dbReference>
<feature type="region of interest" description="Disordered" evidence="7">
    <location>
        <begin position="193"/>
        <end position="212"/>
    </location>
</feature>
<keyword evidence="4" id="KW-0067">ATP-binding</keyword>
<dbReference type="SUPFAM" id="SSF50249">
    <property type="entry name" value="Nucleic acid-binding proteins"/>
    <property type="match status" value="1"/>
</dbReference>
<dbReference type="SUPFAM" id="SSF55681">
    <property type="entry name" value="Class II aaRS and biotin synthetases"/>
    <property type="match status" value="1"/>
</dbReference>
<feature type="region of interest" description="Disordered" evidence="7">
    <location>
        <begin position="219"/>
        <end position="254"/>
    </location>
</feature>
<dbReference type="InterPro" id="IPR045864">
    <property type="entry name" value="aa-tRNA-synth_II/BPL/LPL"/>
</dbReference>
<dbReference type="GO" id="GO:0005524">
    <property type="term" value="F:ATP binding"/>
    <property type="evidence" value="ECO:0007669"/>
    <property type="project" value="UniProtKB-KW"/>
</dbReference>
<evidence type="ECO:0000259" key="8">
    <source>
        <dbReference type="PROSITE" id="PS50862"/>
    </source>
</evidence>
<sequence length="967" mass="108379">MTITSRSGRHILRPITQRYIQLSPWRRPTGPIASSKCRKHLHVSPRLADGKTPTENAFWDEFNKLSEPEKGSKSKAVKGAKAPKAKAAKKKEAIGDTPSENAFWDEFNKLAGQGQVPKADAVKETFGETTTTENPFWDKFNKPLGQAKVKDIASANTPLHEGTYDAFYDQSKMMAGLWEEPKAEAMEETTANRTIPANSAPSIEDEERAAEAEAIQKALAEEDTSWTEPNSFKEKEPNEDFDEERNSLLGEGGSQSQKMCKWRLPLELHRRTTPHSGNNIKDHVDNATPATVPFEKRIPIDLLGTRVTISGFLRKFVKLSNGLAFAHLNRGSGPEYIQILSKWPNVTAKLKSIRIHSAVTVTGTMREKFKPQDSSKIIPRKEKVEPGLIFSDEIEILVEDLTCLNSFDENVHYGPDQVFRPENRHLQIRFDDTLQSALLFRSDVAACVREELKDFHEIETPILFKSTPEGAREFLVPTRKPGFAYALPQSPQQYKQVLMASGISKYMQFARCFRDEDLRADRQPEFTQIDLEMAWTNGKGVMLRVESLIRAIYAKFGKEDTPLLPLSNAPFPRITYARAMAEHGSDKPDLRIPGLIQRIDPIITNVLAKMLTNIENPIIEACKFNSLKGDATEVSKFIGNFLSSPAGEEFTKNPDGAPGIAVFNNRRALEGLQSFGFEAAENLKNLYSSLPRLPFQNEKDHLLAKNFEDGDLILMQARENLPHTGGSTALGRLRLAVYKAAVAEGLLDPDPTHKYLWVTDFPMFTLENGVDPGQGGKAGFSATHHPFTAPKTAADVDLLLTDPLKAKADHYDLVVNGVELGGGSRRIHNADMQTYIMKKVLKMSPGRIKDFTHLLNALRAGCPPHAGLAIGFDRLIAVMRGTDSVRDVIAFPKSSKGEDMLVKSPQRVHRKEWERYHLKKVDFRPLQEKMLDVEEESAAETQETVEPKEEEPVKHSGWRQKKIAKYK</sequence>
<dbReference type="NCBIfam" id="TIGR00459">
    <property type="entry name" value="aspS_bact"/>
    <property type="match status" value="1"/>
</dbReference>
<evidence type="ECO:0000256" key="2">
    <source>
        <dbReference type="ARBA" id="ARBA00022598"/>
    </source>
</evidence>
<evidence type="ECO:0000256" key="3">
    <source>
        <dbReference type="ARBA" id="ARBA00022741"/>
    </source>
</evidence>
<evidence type="ECO:0000313" key="10">
    <source>
        <dbReference type="Proteomes" id="UP000469558"/>
    </source>
</evidence>
<dbReference type="Gene3D" id="2.40.50.140">
    <property type="entry name" value="Nucleic acid-binding proteins"/>
    <property type="match status" value="1"/>
</dbReference>
<dbReference type="PROSITE" id="PS50862">
    <property type="entry name" value="AA_TRNA_LIGASE_II"/>
    <property type="match status" value="1"/>
</dbReference>
<dbReference type="PANTHER" id="PTHR22594">
    <property type="entry name" value="ASPARTYL/LYSYL-TRNA SYNTHETASE"/>
    <property type="match status" value="1"/>
</dbReference>
<dbReference type="InterPro" id="IPR004364">
    <property type="entry name" value="Aa-tRNA-synt_II"/>
</dbReference>
<feature type="compositionally biased region" description="Basic and acidic residues" evidence="7">
    <location>
        <begin position="945"/>
        <end position="954"/>
    </location>
</feature>
<feature type="compositionally biased region" description="Basic residues" evidence="7">
    <location>
        <begin position="73"/>
        <end position="89"/>
    </location>
</feature>
<dbReference type="GO" id="GO:0005739">
    <property type="term" value="C:mitochondrion"/>
    <property type="evidence" value="ECO:0007669"/>
    <property type="project" value="TreeGrafter"/>
</dbReference>
<feature type="region of interest" description="Disordered" evidence="7">
    <location>
        <begin position="68"/>
        <end position="93"/>
    </location>
</feature>
<feature type="region of interest" description="Disordered" evidence="7">
    <location>
        <begin position="932"/>
        <end position="967"/>
    </location>
</feature>
<evidence type="ECO:0000256" key="7">
    <source>
        <dbReference type="SAM" id="MobiDB-lite"/>
    </source>
</evidence>
<dbReference type="Pfam" id="PF00152">
    <property type="entry name" value="tRNA-synt_2"/>
    <property type="match status" value="1"/>
</dbReference>
<evidence type="ECO:0000313" key="9">
    <source>
        <dbReference type="EMBL" id="TVY62762.1"/>
    </source>
</evidence>
<evidence type="ECO:0000256" key="5">
    <source>
        <dbReference type="ARBA" id="ARBA00022917"/>
    </source>
</evidence>
<dbReference type="PANTHER" id="PTHR22594:SF5">
    <property type="entry name" value="ASPARTATE--TRNA LIGASE, MITOCHONDRIAL"/>
    <property type="match status" value="1"/>
</dbReference>
<dbReference type="InterPro" id="IPR006195">
    <property type="entry name" value="aa-tRNA-synth_II"/>
</dbReference>
<evidence type="ECO:0000256" key="6">
    <source>
        <dbReference type="ARBA" id="ARBA00023146"/>
    </source>
</evidence>
<dbReference type="InterPro" id="IPR002312">
    <property type="entry name" value="Asp/Asn-tRNA-synth_IIb"/>
</dbReference>
<evidence type="ECO:0000256" key="1">
    <source>
        <dbReference type="ARBA" id="ARBA00006303"/>
    </source>
</evidence>
<proteinExistence type="inferred from homology"/>
<keyword evidence="3" id="KW-0547">Nucleotide-binding</keyword>
<name>A0A8T9BXA0_9HELO</name>
<protein>
    <submittedName>
        <fullName evidence="9">Mitochondrial aspartate--tRNA ligase</fullName>
    </submittedName>
</protein>
<gene>
    <name evidence="9" type="primary">maspS</name>
    <name evidence="9" type="ORF">LSUE1_G007500</name>
</gene>
<accession>A0A8T9BXA0</accession>
<evidence type="ECO:0000256" key="4">
    <source>
        <dbReference type="ARBA" id="ARBA00022840"/>
    </source>
</evidence>
<dbReference type="InterPro" id="IPR012340">
    <property type="entry name" value="NA-bd_OB-fold"/>
</dbReference>
<comment type="similarity">
    <text evidence="1">Belongs to the class-II aminoacyl-tRNA synthetase family. Type 1 subfamily.</text>
</comment>
<keyword evidence="2 9" id="KW-0436">Ligase</keyword>
<dbReference type="InterPro" id="IPR004524">
    <property type="entry name" value="Asp-tRNA-ligase_1"/>
</dbReference>
<reference evidence="9 10" key="1">
    <citation type="submission" date="2018-05" db="EMBL/GenBank/DDBJ databases">
        <title>Genome sequencing and assembly of the regulated plant pathogen Lachnellula willkommii and related sister species for the development of diagnostic species identification markers.</title>
        <authorList>
            <person name="Giroux E."/>
            <person name="Bilodeau G."/>
        </authorList>
    </citation>
    <scope>NUCLEOTIDE SEQUENCE [LARGE SCALE GENOMIC DNA]</scope>
    <source>
        <strain evidence="9 10">CBS 268.59</strain>
    </source>
</reference>
<dbReference type="Proteomes" id="UP000469558">
    <property type="component" value="Unassembled WGS sequence"/>
</dbReference>
<dbReference type="OrthoDB" id="439710at2759"/>
<dbReference type="AlphaFoldDB" id="A0A8T9BXA0"/>